<protein>
    <submittedName>
        <fullName evidence="1">Uncharacterized protein</fullName>
    </submittedName>
</protein>
<gene>
    <name evidence="1" type="ORF">RVY68_06075</name>
</gene>
<evidence type="ECO:0000313" key="1">
    <source>
        <dbReference type="EMBL" id="MDU0248265.1"/>
    </source>
</evidence>
<dbReference type="Proteomes" id="UP001181258">
    <property type="component" value="Unassembled WGS sequence"/>
</dbReference>
<accession>A0AAE4IMV6</accession>
<sequence>MTVGNTSDTVQFVYSIPITKGVGNQKHVTIIAGDNKYFTLRDKGQSCILKAVARMGSDEITTGLAYKWYNQVNGAWNVLNGKTTQTLTVTNDMVDTTGVFRVEVYQGGKLIGQDTQSVMDASDPFDLILNPTPEDETIRESGDTVVYKPILVKRGSTTKYKDMTFYFVFMDSAGVVLNPSTSGTAATSGTCTWDMCQQAGGNVAWTITTKE</sequence>
<reference evidence="1" key="1">
    <citation type="submission" date="2023-10" db="EMBL/GenBank/DDBJ databases">
        <title>Genome of potential pathogenic bacteria in Crohn's disease.</title>
        <authorList>
            <person name="Rodriguez-Palacios A."/>
        </authorList>
    </citation>
    <scope>NUCLEOTIDE SEQUENCE</scope>
    <source>
        <strain evidence="1">CavFT-hAR107</strain>
    </source>
</reference>
<proteinExistence type="predicted"/>
<dbReference type="AlphaFoldDB" id="A0AAE4IMV6"/>
<dbReference type="RefSeq" id="WP_234247958.1">
    <property type="nucleotide sequence ID" value="NZ_JAHOIQ010000035.1"/>
</dbReference>
<dbReference type="EMBL" id="JAWDHD010000008">
    <property type="protein sequence ID" value="MDU0248265.1"/>
    <property type="molecule type" value="Genomic_DNA"/>
</dbReference>
<name>A0AAE4IMV6_PHOVU</name>
<evidence type="ECO:0000313" key="2">
    <source>
        <dbReference type="Proteomes" id="UP001181258"/>
    </source>
</evidence>
<organism evidence="1 2">
    <name type="scientific">Phocaeicola vulgatus</name>
    <name type="common">Bacteroides vulgatus</name>
    <dbReference type="NCBI Taxonomy" id="821"/>
    <lineage>
        <taxon>Bacteria</taxon>
        <taxon>Pseudomonadati</taxon>
        <taxon>Bacteroidota</taxon>
        <taxon>Bacteroidia</taxon>
        <taxon>Bacteroidales</taxon>
        <taxon>Bacteroidaceae</taxon>
        <taxon>Phocaeicola</taxon>
    </lineage>
</organism>
<comment type="caution">
    <text evidence="1">The sequence shown here is derived from an EMBL/GenBank/DDBJ whole genome shotgun (WGS) entry which is preliminary data.</text>
</comment>